<keyword evidence="4 8" id="KW-0521">NADP</keyword>
<feature type="binding site" evidence="8">
    <location>
        <begin position="158"/>
        <end position="163"/>
    </location>
    <ligand>
        <name>NADP(+)</name>
        <dbReference type="ChEBI" id="CHEBI:58349"/>
    </ligand>
</feature>
<feature type="domain" description="Quinate/shikimate 5-dehydrogenase/glutamyl-tRNA reductase" evidence="9">
    <location>
        <begin position="124"/>
        <end position="200"/>
    </location>
</feature>
<feature type="binding site" evidence="8">
    <location>
        <begin position="22"/>
        <end position="24"/>
    </location>
    <ligand>
        <name>shikimate</name>
        <dbReference type="ChEBI" id="CHEBI:36208"/>
    </ligand>
</feature>
<dbReference type="HAMAP" id="MF_00222">
    <property type="entry name" value="Shikimate_DH_AroE"/>
    <property type="match status" value="1"/>
</dbReference>
<accession>A0A7D9D1K4</accession>
<gene>
    <name evidence="8 12" type="primary">aroE</name>
    <name evidence="12" type="ORF">JTBM06_V1_50039</name>
</gene>
<keyword evidence="5 8" id="KW-0560">Oxidoreductase</keyword>
<dbReference type="GO" id="GO:0050661">
    <property type="term" value="F:NADP binding"/>
    <property type="evidence" value="ECO:0007669"/>
    <property type="project" value="InterPro"/>
</dbReference>
<feature type="binding site" evidence="8">
    <location>
        <position position="69"/>
    </location>
    <ligand>
        <name>shikimate</name>
        <dbReference type="ChEBI" id="CHEBI:36208"/>
    </ligand>
</feature>
<dbReference type="Pfam" id="PF01488">
    <property type="entry name" value="Shikimate_DH"/>
    <property type="match status" value="1"/>
</dbReference>
<dbReference type="EC" id="1.1.1.25" evidence="2 8"/>
<feature type="binding site" evidence="8">
    <location>
        <begin position="134"/>
        <end position="138"/>
    </location>
    <ligand>
        <name>NADP(+)</name>
        <dbReference type="ChEBI" id="CHEBI:58349"/>
    </ligand>
</feature>
<dbReference type="InterPro" id="IPR046346">
    <property type="entry name" value="Aminoacid_DH-like_N_sf"/>
</dbReference>
<comment type="catalytic activity">
    <reaction evidence="7 8">
        <text>shikimate + NADP(+) = 3-dehydroshikimate + NADPH + H(+)</text>
        <dbReference type="Rhea" id="RHEA:17737"/>
        <dbReference type="ChEBI" id="CHEBI:15378"/>
        <dbReference type="ChEBI" id="CHEBI:16630"/>
        <dbReference type="ChEBI" id="CHEBI:36208"/>
        <dbReference type="ChEBI" id="CHEBI:57783"/>
        <dbReference type="ChEBI" id="CHEBI:58349"/>
        <dbReference type="EC" id="1.1.1.25"/>
    </reaction>
</comment>
<evidence type="ECO:0000259" key="10">
    <source>
        <dbReference type="Pfam" id="PF08501"/>
    </source>
</evidence>
<dbReference type="InterPro" id="IPR006151">
    <property type="entry name" value="Shikm_DH/Glu-tRNA_Rdtase"/>
</dbReference>
<dbReference type="Gene3D" id="3.40.50.10860">
    <property type="entry name" value="Leucine Dehydrogenase, chain A, domain 1"/>
    <property type="match status" value="1"/>
</dbReference>
<dbReference type="Pfam" id="PF08501">
    <property type="entry name" value="Shikimate_dh_N"/>
    <property type="match status" value="1"/>
</dbReference>
<evidence type="ECO:0000313" key="12">
    <source>
        <dbReference type="EMBL" id="VUX55600.1"/>
    </source>
</evidence>
<dbReference type="NCBIfam" id="NF001310">
    <property type="entry name" value="PRK00258.1-2"/>
    <property type="match status" value="1"/>
</dbReference>
<keyword evidence="6 8" id="KW-0057">Aromatic amino acid biosynthesis</keyword>
<feature type="binding site" evidence="8">
    <location>
        <position position="109"/>
    </location>
    <ligand>
        <name>shikimate</name>
        <dbReference type="ChEBI" id="CHEBI:36208"/>
    </ligand>
</feature>
<dbReference type="FunFam" id="3.40.50.10860:FF:000006">
    <property type="entry name" value="Shikimate dehydrogenase (NADP(+))"/>
    <property type="match status" value="1"/>
</dbReference>
<dbReference type="EMBL" id="LR633967">
    <property type="protein sequence ID" value="VUX55600.1"/>
    <property type="molecule type" value="Genomic_DNA"/>
</dbReference>
<comment type="subunit">
    <text evidence="8">Homodimer.</text>
</comment>
<evidence type="ECO:0000256" key="6">
    <source>
        <dbReference type="ARBA" id="ARBA00023141"/>
    </source>
</evidence>
<dbReference type="GO" id="GO:0009423">
    <property type="term" value="P:chorismate biosynthetic process"/>
    <property type="evidence" value="ECO:0007669"/>
    <property type="project" value="UniProtKB-UniRule"/>
</dbReference>
<evidence type="ECO:0000256" key="5">
    <source>
        <dbReference type="ARBA" id="ARBA00023002"/>
    </source>
</evidence>
<organism evidence="12">
    <name type="scientific">uncultured Woeseiaceae bacterium</name>
    <dbReference type="NCBI Taxonomy" id="1983305"/>
    <lineage>
        <taxon>Bacteria</taxon>
        <taxon>Pseudomonadati</taxon>
        <taxon>Pseudomonadota</taxon>
        <taxon>Gammaproteobacteria</taxon>
        <taxon>Woeseiales</taxon>
        <taxon>Woeseiaceae</taxon>
        <taxon>environmental samples</taxon>
    </lineage>
</organism>
<evidence type="ECO:0000256" key="4">
    <source>
        <dbReference type="ARBA" id="ARBA00022857"/>
    </source>
</evidence>
<dbReference type="AlphaFoldDB" id="A0A7D9D1K4"/>
<dbReference type="CDD" id="cd01065">
    <property type="entry name" value="NAD_bind_Shikimate_DH"/>
    <property type="match status" value="1"/>
</dbReference>
<dbReference type="SUPFAM" id="SSF53223">
    <property type="entry name" value="Aminoacid dehydrogenase-like, N-terminal domain"/>
    <property type="match status" value="1"/>
</dbReference>
<feature type="binding site" evidence="8">
    <location>
        <position position="254"/>
    </location>
    <ligand>
        <name>shikimate</name>
        <dbReference type="ChEBI" id="CHEBI:36208"/>
    </ligand>
</feature>
<dbReference type="InterPro" id="IPR036291">
    <property type="entry name" value="NAD(P)-bd_dom_sf"/>
</dbReference>
<dbReference type="SUPFAM" id="SSF51735">
    <property type="entry name" value="NAD(P)-binding Rossmann-fold domains"/>
    <property type="match status" value="1"/>
</dbReference>
<keyword evidence="3 8" id="KW-0028">Amino-acid biosynthesis</keyword>
<dbReference type="GO" id="GO:0008652">
    <property type="term" value="P:amino acid biosynthetic process"/>
    <property type="evidence" value="ECO:0007669"/>
    <property type="project" value="UniProtKB-KW"/>
</dbReference>
<feature type="binding site" evidence="8">
    <location>
        <position position="223"/>
    </location>
    <ligand>
        <name>NADP(+)</name>
        <dbReference type="ChEBI" id="CHEBI:58349"/>
    </ligand>
</feature>
<dbReference type="GO" id="GO:0004764">
    <property type="term" value="F:shikimate 3-dehydrogenase (NADP+) activity"/>
    <property type="evidence" value="ECO:0007669"/>
    <property type="project" value="UniProtKB-UniRule"/>
</dbReference>
<proteinExistence type="inferred from homology"/>
<dbReference type="InterPro" id="IPR013708">
    <property type="entry name" value="Shikimate_DH-bd_N"/>
</dbReference>
<evidence type="ECO:0000256" key="2">
    <source>
        <dbReference type="ARBA" id="ARBA00012962"/>
    </source>
</evidence>
<protein>
    <recommendedName>
        <fullName evidence="2 8">Shikimate dehydrogenase (NADP(+))</fullName>
        <shortName evidence="8">SDH</shortName>
        <ecNumber evidence="2 8">1.1.1.25</ecNumber>
    </recommendedName>
</protein>
<evidence type="ECO:0000256" key="7">
    <source>
        <dbReference type="ARBA" id="ARBA00049442"/>
    </source>
</evidence>
<comment type="function">
    <text evidence="8">Involved in the biosynthesis of the chorismate, which leads to the biosynthesis of aromatic amino acids. Catalyzes the reversible NADPH linked reduction of 3-dehydroshikimate (DHSA) to yield shikimate (SA).</text>
</comment>
<dbReference type="UniPathway" id="UPA00053">
    <property type="reaction ID" value="UER00087"/>
</dbReference>
<feature type="binding site" evidence="8">
    <location>
        <position position="247"/>
    </location>
    <ligand>
        <name>NADP(+)</name>
        <dbReference type="ChEBI" id="CHEBI:58349"/>
    </ligand>
</feature>
<evidence type="ECO:0000259" key="9">
    <source>
        <dbReference type="Pfam" id="PF01488"/>
    </source>
</evidence>
<evidence type="ECO:0000259" key="11">
    <source>
        <dbReference type="Pfam" id="PF18317"/>
    </source>
</evidence>
<feature type="active site" description="Proton acceptor" evidence="8">
    <location>
        <position position="73"/>
    </location>
</feature>
<name>A0A7D9D1K4_9GAMM</name>
<dbReference type="NCBIfam" id="TIGR00507">
    <property type="entry name" value="aroE"/>
    <property type="match status" value="1"/>
</dbReference>
<reference evidence="12" key="1">
    <citation type="submission" date="2019-07" db="EMBL/GenBank/DDBJ databases">
        <authorList>
            <person name="Weber M."/>
            <person name="Kostadinov I."/>
            <person name="Kostadinov D I."/>
        </authorList>
    </citation>
    <scope>NUCLEOTIDE SEQUENCE</scope>
    <source>
        <strain evidence="12">Gfbio:sag-sample-m06:053724c1-46a9-4a36-b237-ea2bf867836b</strain>
    </source>
</reference>
<evidence type="ECO:0000256" key="8">
    <source>
        <dbReference type="HAMAP-Rule" id="MF_00222"/>
    </source>
</evidence>
<feature type="domain" description="Shikimate dehydrogenase substrate binding N-terminal" evidence="10">
    <location>
        <begin position="14"/>
        <end position="96"/>
    </location>
</feature>
<feature type="binding site" evidence="8">
    <location>
        <position position="225"/>
    </location>
    <ligand>
        <name>shikimate</name>
        <dbReference type="ChEBI" id="CHEBI:36208"/>
    </ligand>
</feature>
<dbReference type="GO" id="GO:0005829">
    <property type="term" value="C:cytosol"/>
    <property type="evidence" value="ECO:0007669"/>
    <property type="project" value="TreeGrafter"/>
</dbReference>
<dbReference type="GO" id="GO:0019632">
    <property type="term" value="P:shikimate metabolic process"/>
    <property type="evidence" value="ECO:0007669"/>
    <property type="project" value="InterPro"/>
</dbReference>
<feature type="domain" description="SDH C-terminal" evidence="11">
    <location>
        <begin position="247"/>
        <end position="276"/>
    </location>
</feature>
<dbReference type="InterPro" id="IPR022893">
    <property type="entry name" value="Shikimate_DH_fam"/>
</dbReference>
<dbReference type="InterPro" id="IPR011342">
    <property type="entry name" value="Shikimate_DH"/>
</dbReference>
<dbReference type="Gene3D" id="3.40.50.720">
    <property type="entry name" value="NAD(P)-binding Rossmann-like Domain"/>
    <property type="match status" value="1"/>
</dbReference>
<comment type="pathway">
    <text evidence="1 8">Metabolic intermediate biosynthesis; chorismate biosynthesis; chorismate from D-erythrose 4-phosphate and phosphoenolpyruvate: step 4/7.</text>
</comment>
<sequence length="279" mass="30238">MTNVVDNDVDRYGVMGYPVSHSRSPVIHRLFAQQTGQDLQYELLEVPPDKLETAIKQFERTGGKGLNITLPHKSEVTKLVDRMSERASNAGAINTLVFRDGEIFGDNTDGVGLLRDLELNLGLQLKDTNILILGAGGATRGIVSPLLNANPASVMIANRTISKAEALAEHYSSEGPVGACRFQDVRSPPVYDLVINATSAGVKGETPPYPEAAIADHTICYDLSYSMRTTPFSSWAKEHGAARSVMGWGMLIEQAAESFQLWRGVQPDTAVVLKQVSVV</sequence>
<dbReference type="PANTHER" id="PTHR21089:SF1">
    <property type="entry name" value="BIFUNCTIONAL 3-DEHYDROQUINATE DEHYDRATASE_SHIKIMATE DEHYDROGENASE, CHLOROPLASTIC"/>
    <property type="match status" value="1"/>
</dbReference>
<feature type="binding site" evidence="8">
    <location>
        <position position="85"/>
    </location>
    <ligand>
        <name>NADP(+)</name>
        <dbReference type="ChEBI" id="CHEBI:58349"/>
    </ligand>
</feature>
<dbReference type="PANTHER" id="PTHR21089">
    <property type="entry name" value="SHIKIMATE DEHYDROGENASE"/>
    <property type="match status" value="1"/>
</dbReference>
<dbReference type="GO" id="GO:0009073">
    <property type="term" value="P:aromatic amino acid family biosynthetic process"/>
    <property type="evidence" value="ECO:0007669"/>
    <property type="project" value="UniProtKB-KW"/>
</dbReference>
<comment type="similarity">
    <text evidence="8">Belongs to the shikimate dehydrogenase family.</text>
</comment>
<dbReference type="Pfam" id="PF18317">
    <property type="entry name" value="SDH_C"/>
    <property type="match status" value="1"/>
</dbReference>
<feature type="binding site" evidence="8">
    <location>
        <position position="94"/>
    </location>
    <ligand>
        <name>shikimate</name>
        <dbReference type="ChEBI" id="CHEBI:36208"/>
    </ligand>
</feature>
<dbReference type="InterPro" id="IPR041121">
    <property type="entry name" value="SDH_C"/>
</dbReference>
<evidence type="ECO:0000256" key="1">
    <source>
        <dbReference type="ARBA" id="ARBA00004871"/>
    </source>
</evidence>
<evidence type="ECO:0000256" key="3">
    <source>
        <dbReference type="ARBA" id="ARBA00022605"/>
    </source>
</evidence>